<name>A0A1D9FXU2_MOOP1</name>
<dbReference type="Gene3D" id="3.40.50.12780">
    <property type="entry name" value="N-terminal domain of ligase-like"/>
    <property type="match status" value="1"/>
</dbReference>
<dbReference type="PANTHER" id="PTHR22754:SF32">
    <property type="entry name" value="DISCO-INTERACTING PROTEIN 2"/>
    <property type="match status" value="1"/>
</dbReference>
<feature type="domain" description="AMP-dependent synthetase/ligase" evidence="2">
    <location>
        <begin position="16"/>
        <end position="87"/>
    </location>
</feature>
<dbReference type="Proteomes" id="UP000176944">
    <property type="component" value="Chromosome"/>
</dbReference>
<comment type="similarity">
    <text evidence="1">Belongs to the ATP-dependent AMP-binding enzyme family.</text>
</comment>
<reference evidence="4" key="1">
    <citation type="submission" date="2016-10" db="EMBL/GenBank/DDBJ databases">
        <title>Comparative genomics uncovers the prolific and rare metabolic potential of the cyanobacterial genus Moorea.</title>
        <authorList>
            <person name="Leao T."/>
            <person name="Castelao G."/>
            <person name="Korobeynikov A."/>
            <person name="Monroe E.A."/>
            <person name="Podell S."/>
            <person name="Glukhov E."/>
            <person name="Allen E."/>
            <person name="Gerwick W.H."/>
            <person name="Gerwick L."/>
        </authorList>
    </citation>
    <scope>NUCLEOTIDE SEQUENCE [LARGE SCALE GENOMIC DNA]</scope>
    <source>
        <strain evidence="4">JHB</strain>
    </source>
</reference>
<protein>
    <submittedName>
        <fullName evidence="3">AMP-binding protein</fullName>
    </submittedName>
</protein>
<evidence type="ECO:0000259" key="2">
    <source>
        <dbReference type="Pfam" id="PF00501"/>
    </source>
</evidence>
<evidence type="ECO:0000313" key="4">
    <source>
        <dbReference type="Proteomes" id="UP000176944"/>
    </source>
</evidence>
<dbReference type="EMBL" id="CP017708">
    <property type="protein sequence ID" value="AOY80187.1"/>
    <property type="molecule type" value="Genomic_DNA"/>
</dbReference>
<dbReference type="PANTHER" id="PTHR22754">
    <property type="entry name" value="DISCO-INTERACTING PROTEIN 2 DIP2 -RELATED"/>
    <property type="match status" value="1"/>
</dbReference>
<gene>
    <name evidence="3" type="ORF">BJP36_09880</name>
</gene>
<accession>A0A1D9FXU2</accession>
<dbReference type="GO" id="GO:0006633">
    <property type="term" value="P:fatty acid biosynthetic process"/>
    <property type="evidence" value="ECO:0007669"/>
    <property type="project" value="TreeGrafter"/>
</dbReference>
<evidence type="ECO:0000256" key="1">
    <source>
        <dbReference type="ARBA" id="ARBA00006432"/>
    </source>
</evidence>
<evidence type="ECO:0000313" key="3">
    <source>
        <dbReference type="EMBL" id="AOY80187.1"/>
    </source>
</evidence>
<dbReference type="AlphaFoldDB" id="A0A1D9FXU2"/>
<dbReference type="SUPFAM" id="SSF56801">
    <property type="entry name" value="Acetyl-CoA synthetase-like"/>
    <property type="match status" value="1"/>
</dbReference>
<dbReference type="InterPro" id="IPR000873">
    <property type="entry name" value="AMP-dep_synth/lig_dom"/>
</dbReference>
<organism evidence="3 4">
    <name type="scientific">Moorena producens (strain JHB)</name>
    <dbReference type="NCBI Taxonomy" id="1454205"/>
    <lineage>
        <taxon>Bacteria</taxon>
        <taxon>Bacillati</taxon>
        <taxon>Cyanobacteriota</taxon>
        <taxon>Cyanophyceae</taxon>
        <taxon>Coleofasciculales</taxon>
        <taxon>Coleofasciculaceae</taxon>
        <taxon>Moorena</taxon>
    </lineage>
</organism>
<sequence length="87" mass="9946">MKTNKKFLSLINLLRYRATNEGNKKAYTFLFNGQTEANSLTYGEFERRAQAIAAKLQTMRIAKGERALLLYSQGLDFMCAFFGCLYA</sequence>
<proteinExistence type="inferred from homology"/>
<dbReference type="InterPro" id="IPR042099">
    <property type="entry name" value="ANL_N_sf"/>
</dbReference>
<dbReference type="Pfam" id="PF00501">
    <property type="entry name" value="AMP-binding"/>
    <property type="match status" value="1"/>
</dbReference>
<dbReference type="GO" id="GO:0070566">
    <property type="term" value="F:adenylyltransferase activity"/>
    <property type="evidence" value="ECO:0007669"/>
    <property type="project" value="TreeGrafter"/>
</dbReference>
<dbReference type="GO" id="GO:0005886">
    <property type="term" value="C:plasma membrane"/>
    <property type="evidence" value="ECO:0007669"/>
    <property type="project" value="TreeGrafter"/>
</dbReference>